<protein>
    <submittedName>
        <fullName evidence="2">Uncharacterized protein</fullName>
    </submittedName>
</protein>
<sequence length="215" mass="22260">MPATTTNTTTTTTTTTATSTATTKRRSLPTNLLSGRAHGPDAGRAPPTAAAARRSRAAPYTTVTEAFDDDDDDDGIPLMPLTRVQSAWQPAPPPAVAAAYDDELGGKKGKGKGRRGGAAKRRVYRYVSHGIGGAGNFRKVLSNSFRADITTTDPSFARNAVEKEEAMVSRGVCACSRCFANQRSSSADSGSGRGGSGSRSQPSSSSSSATRVSSP</sequence>
<dbReference type="EMBL" id="WWBZ02000022">
    <property type="protein sequence ID" value="KAF4308617.1"/>
    <property type="molecule type" value="Genomic_DNA"/>
</dbReference>
<feature type="compositionally biased region" description="Low complexity" evidence="1">
    <location>
        <begin position="1"/>
        <end position="22"/>
    </location>
</feature>
<gene>
    <name evidence="2" type="ORF">GTA08_BOTSDO04221</name>
</gene>
<organism evidence="2 3">
    <name type="scientific">Botryosphaeria dothidea</name>
    <dbReference type="NCBI Taxonomy" id="55169"/>
    <lineage>
        <taxon>Eukaryota</taxon>
        <taxon>Fungi</taxon>
        <taxon>Dikarya</taxon>
        <taxon>Ascomycota</taxon>
        <taxon>Pezizomycotina</taxon>
        <taxon>Dothideomycetes</taxon>
        <taxon>Dothideomycetes incertae sedis</taxon>
        <taxon>Botryosphaeriales</taxon>
        <taxon>Botryosphaeriaceae</taxon>
        <taxon>Botryosphaeria</taxon>
    </lineage>
</organism>
<dbReference type="OrthoDB" id="10640885at2759"/>
<feature type="compositionally biased region" description="Low complexity" evidence="1">
    <location>
        <begin position="198"/>
        <end position="215"/>
    </location>
</feature>
<reference evidence="2" key="1">
    <citation type="submission" date="2020-04" db="EMBL/GenBank/DDBJ databases">
        <title>Genome Assembly and Annotation of Botryosphaeria dothidea sdau 11-99, a Latent Pathogen of Apple Fruit Ring Rot in China.</title>
        <authorList>
            <person name="Yu C."/>
            <person name="Diao Y."/>
            <person name="Lu Q."/>
            <person name="Zhao J."/>
            <person name="Cui S."/>
            <person name="Peng C."/>
            <person name="He B."/>
            <person name="Liu H."/>
        </authorList>
    </citation>
    <scope>NUCLEOTIDE SEQUENCE [LARGE SCALE GENOMIC DNA]</scope>
    <source>
        <strain evidence="2">Sdau11-99</strain>
    </source>
</reference>
<evidence type="ECO:0000256" key="1">
    <source>
        <dbReference type="SAM" id="MobiDB-lite"/>
    </source>
</evidence>
<dbReference type="AlphaFoldDB" id="A0A8H4IYE6"/>
<dbReference type="Proteomes" id="UP000572817">
    <property type="component" value="Unassembled WGS sequence"/>
</dbReference>
<evidence type="ECO:0000313" key="3">
    <source>
        <dbReference type="Proteomes" id="UP000572817"/>
    </source>
</evidence>
<name>A0A8H4IYE6_9PEZI</name>
<accession>A0A8H4IYE6</accession>
<feature type="compositionally biased region" description="Low complexity" evidence="1">
    <location>
        <begin position="40"/>
        <end position="52"/>
    </location>
</feature>
<feature type="region of interest" description="Disordered" evidence="1">
    <location>
        <begin position="182"/>
        <end position="215"/>
    </location>
</feature>
<evidence type="ECO:0000313" key="2">
    <source>
        <dbReference type="EMBL" id="KAF4308617.1"/>
    </source>
</evidence>
<feature type="region of interest" description="Disordered" evidence="1">
    <location>
        <begin position="1"/>
        <end position="60"/>
    </location>
</feature>
<proteinExistence type="predicted"/>
<keyword evidence="3" id="KW-1185">Reference proteome</keyword>
<comment type="caution">
    <text evidence="2">The sequence shown here is derived from an EMBL/GenBank/DDBJ whole genome shotgun (WGS) entry which is preliminary data.</text>
</comment>